<feature type="region of interest" description="Disordered" evidence="1">
    <location>
        <begin position="1"/>
        <end position="23"/>
    </location>
</feature>
<dbReference type="RefSeq" id="WP_369046496.1">
    <property type="nucleotide sequence ID" value="NZ_CP163302.1"/>
</dbReference>
<sequence length="209" mass="23152">MSLPAPAPDGARRFPGQSSLEQQDHWDEATTALVLSRVDRPPEVAFFTAPEECIAAALLDRLLGHEGEPRVPLVNFVDARLALGETDGWHYADLPEDGEVWRRSVRHLDEDARERYGIGFADATSVQQDAILAAVKDEQDSWHGLPAGQLWNLWLRYGCTAFYSSPHAWDEIGFPGPAYPRGYGNLGLDRRERFEVRDARPGEAAGGTA</sequence>
<proteinExistence type="predicted"/>
<gene>
    <name evidence="2" type="ORF">AB5L97_03595</name>
</gene>
<dbReference type="Pfam" id="PF13618">
    <property type="entry name" value="Gluconate_2-dh3"/>
    <property type="match status" value="1"/>
</dbReference>
<dbReference type="GO" id="GO:0016491">
    <property type="term" value="F:oxidoreductase activity"/>
    <property type="evidence" value="ECO:0007669"/>
    <property type="project" value="UniProtKB-KW"/>
</dbReference>
<organism evidence="2">
    <name type="scientific">Sinomonas puerhi</name>
    <dbReference type="NCBI Taxonomy" id="3238584"/>
    <lineage>
        <taxon>Bacteria</taxon>
        <taxon>Bacillati</taxon>
        <taxon>Actinomycetota</taxon>
        <taxon>Actinomycetes</taxon>
        <taxon>Micrococcales</taxon>
        <taxon>Micrococcaceae</taxon>
        <taxon>Sinomonas</taxon>
    </lineage>
</organism>
<evidence type="ECO:0000256" key="1">
    <source>
        <dbReference type="SAM" id="MobiDB-lite"/>
    </source>
</evidence>
<dbReference type="EMBL" id="CP163302">
    <property type="protein sequence ID" value="XDP46115.1"/>
    <property type="molecule type" value="Genomic_DNA"/>
</dbReference>
<accession>A0AB39L4Z4</accession>
<protein>
    <submittedName>
        <fullName evidence="2">Gluconate 2-dehydrogenase subunit 3 family protein</fullName>
        <ecNumber evidence="2">1.-.-.-</ecNumber>
    </submittedName>
</protein>
<dbReference type="InterPro" id="IPR027056">
    <property type="entry name" value="Gluconate_2DH_su3"/>
</dbReference>
<reference evidence="2" key="1">
    <citation type="submission" date="2024-07" db="EMBL/GenBank/DDBJ databases">
        <authorList>
            <person name="fu j."/>
        </authorList>
    </citation>
    <scope>NUCLEOTIDE SEQUENCE</scope>
    <source>
        <strain evidence="2">P10A9</strain>
    </source>
</reference>
<evidence type="ECO:0000313" key="2">
    <source>
        <dbReference type="EMBL" id="XDP46115.1"/>
    </source>
</evidence>
<dbReference type="EC" id="1.-.-.-" evidence="2"/>
<dbReference type="AlphaFoldDB" id="A0AB39L4Z4"/>
<dbReference type="KEGG" id="spue:AB5L97_03595"/>
<keyword evidence="2" id="KW-0560">Oxidoreductase</keyword>
<name>A0AB39L4Z4_9MICC</name>